<sequence>MSTHSQHSQPRDFRPKETDEAEAAVVGTGPNGLAAGVVLARSGLRVHLYEAAETPGGGLRSAALFDESVLHDVCSAVHPLTASPFFRGFGLLRRGLRLHTPEISYAHPLDGTDSALAWRDLDRTRAHLGQDGPAWYRLMEPLVRRSERVTELLLSDQRRPPPFPEAALVAERLLRHGTPLSPGFRGTRAAALFAGVAAHAGGTPPDPAATAVGLLLGHLAHANGWPIPEGGSRRIADLLIDDLLAHGARLHTRHPVDDLRQLRSARVVLLDVVPRGLLAMAGSLLPDDYRRRLERYRHGTAAAKADFLVSEPIPWSDPALGEAGTVHLGDGPAALRAAERATGRGERVRAPFVLVSEPGRIDPTRAHRGRYPVWAYCHVPNGDTRDPVELVRRRIEHHAPGFSDTVLDSTGTSAARLAEYDPNYPGGDISSGAVDPVQALLRPTARLNPYATPLSGVYLCSAATPPGPGVHGMCGYWAARAALRGEFGVRTPPPLD</sequence>
<evidence type="ECO:0000256" key="1">
    <source>
        <dbReference type="SAM" id="MobiDB-lite"/>
    </source>
</evidence>
<feature type="region of interest" description="Disordered" evidence="1">
    <location>
        <begin position="1"/>
        <end position="22"/>
    </location>
</feature>
<dbReference type="PANTHER" id="PTHR10668">
    <property type="entry name" value="PHYTOENE DEHYDROGENASE"/>
    <property type="match status" value="1"/>
</dbReference>
<dbReference type="InParanoid" id="A0A2T0H1C2"/>
<dbReference type="Proteomes" id="UP000239352">
    <property type="component" value="Unassembled WGS sequence"/>
</dbReference>
<proteinExistence type="predicted"/>
<name>A0A2T0H1C2_ACTMO</name>
<dbReference type="InterPro" id="IPR036188">
    <property type="entry name" value="FAD/NAD-bd_sf"/>
</dbReference>
<dbReference type="Pfam" id="PF13450">
    <property type="entry name" value="NAD_binding_8"/>
    <property type="match status" value="1"/>
</dbReference>
<gene>
    <name evidence="2" type="ORF">CEP50_01220</name>
</gene>
<organism evidence="2 3">
    <name type="scientific">Actinopolyspora mortivallis</name>
    <dbReference type="NCBI Taxonomy" id="33906"/>
    <lineage>
        <taxon>Bacteria</taxon>
        <taxon>Bacillati</taxon>
        <taxon>Actinomycetota</taxon>
        <taxon>Actinomycetes</taxon>
        <taxon>Actinopolysporales</taxon>
        <taxon>Actinopolysporaceae</taxon>
        <taxon>Actinopolyspora</taxon>
    </lineage>
</organism>
<accession>A0A2T0H1C2</accession>
<protein>
    <submittedName>
        <fullName evidence="2">Dehydrogenase</fullName>
    </submittedName>
</protein>
<reference evidence="2 3" key="1">
    <citation type="submission" date="2018-03" db="EMBL/GenBank/DDBJ databases">
        <title>Actinopolyspora mortivallis from Sahara, screening for active biomolecules.</title>
        <authorList>
            <person name="Selama O."/>
            <person name="Wellington E.M.H."/>
            <person name="Hacene H."/>
        </authorList>
    </citation>
    <scope>NUCLEOTIDE SEQUENCE [LARGE SCALE GENOMIC DNA]</scope>
    <source>
        <strain evidence="2 3">M5A</strain>
    </source>
</reference>
<evidence type="ECO:0000313" key="3">
    <source>
        <dbReference type="Proteomes" id="UP000239352"/>
    </source>
</evidence>
<dbReference type="Gene3D" id="3.50.50.60">
    <property type="entry name" value="FAD/NAD(P)-binding domain"/>
    <property type="match status" value="1"/>
</dbReference>
<feature type="compositionally biased region" description="Basic and acidic residues" evidence="1">
    <location>
        <begin position="9"/>
        <end position="18"/>
    </location>
</feature>
<evidence type="ECO:0000313" key="2">
    <source>
        <dbReference type="EMBL" id="PRW65178.1"/>
    </source>
</evidence>
<dbReference type="AlphaFoldDB" id="A0A2T0H1C2"/>
<comment type="caution">
    <text evidence="2">The sequence shown here is derived from an EMBL/GenBank/DDBJ whole genome shotgun (WGS) entry which is preliminary data.</text>
</comment>
<dbReference type="PANTHER" id="PTHR10668:SF105">
    <property type="entry name" value="DEHYDROGENASE-RELATED"/>
    <property type="match status" value="1"/>
</dbReference>
<keyword evidence="3" id="KW-1185">Reference proteome</keyword>
<dbReference type="RefSeq" id="WP_106112047.1">
    <property type="nucleotide sequence ID" value="NZ_PVSR01000001.1"/>
</dbReference>
<dbReference type="SUPFAM" id="SSF51905">
    <property type="entry name" value="FAD/NAD(P)-binding domain"/>
    <property type="match status" value="1"/>
</dbReference>
<dbReference type="EMBL" id="PVSR01000001">
    <property type="protein sequence ID" value="PRW65178.1"/>
    <property type="molecule type" value="Genomic_DNA"/>
</dbReference>
<dbReference type="STRING" id="1050202.GCA_000384035_01099"/>